<keyword evidence="2" id="KW-0812">Transmembrane</keyword>
<accession>A0A1H7YH15</accession>
<organism evidence="4 5">
    <name type="scientific">Hydrogenoanaerobacterium saccharovorans</name>
    <dbReference type="NCBI Taxonomy" id="474960"/>
    <lineage>
        <taxon>Bacteria</taxon>
        <taxon>Bacillati</taxon>
        <taxon>Bacillota</taxon>
        <taxon>Clostridia</taxon>
        <taxon>Eubacteriales</taxon>
        <taxon>Oscillospiraceae</taxon>
        <taxon>Hydrogenoanaerobacterium</taxon>
    </lineage>
</organism>
<reference evidence="4 5" key="1">
    <citation type="submission" date="2016-10" db="EMBL/GenBank/DDBJ databases">
        <authorList>
            <person name="de Groot N.N."/>
        </authorList>
    </citation>
    <scope>NUCLEOTIDE SEQUENCE [LARGE SCALE GENOMIC DNA]</scope>
    <source>
        <strain evidence="4 5">CGMCC 1.5070</strain>
    </source>
</reference>
<name>A0A1H7YH15_9FIRM</name>
<dbReference type="Pfam" id="PF25155">
    <property type="entry name" value="NTF2_YvbJ"/>
    <property type="match status" value="1"/>
</dbReference>
<evidence type="ECO:0000313" key="5">
    <source>
        <dbReference type="Proteomes" id="UP000199158"/>
    </source>
</evidence>
<keyword evidence="2" id="KW-1133">Transmembrane helix</keyword>
<dbReference type="STRING" id="474960.SAMN05216180_0027"/>
<dbReference type="AlphaFoldDB" id="A0A1H7YH15"/>
<keyword evidence="5" id="KW-1185">Reference proteome</keyword>
<sequence>MMKFCPFCGELLPTPEAKFCPECGERLVLPVTPAQPQPTQPQPLEQIPKDETKRPTPEELWQQAISEDEEMMHQPLQPEPAQQRASVQKVQVNVALDEDSSFTEVEKDDLYPDDDYAPEVEHEFIDENFEDELDEYAPQEQPIQNQGNQFFGSSKPSKIKKHSSGITKVWLIILFVIIILAGVAGFAGLKIKAKNAPEKAVNAFVDAVSSGDTKYVLANIETSGSGLTSADDAKKMLSSMAENLDMKKLKGHLLASQGDWVGGNDEKYNCFSLKQTKDSLFSQKFIVKISPVQLTVQTDIKDLTLYVDDKKVDAQPTDGGVVLKLAPGSHKIRATYQKYGPEYELGKTEITSFSSTENPTVSMTKNLATAEIELAGIETGLQILVNGSKTDIKPDDGFVVINPAFTGMKITVKCDQYSQDFDLAADDQTYSVDYIKELETKYPNAENPSEMTNRQLIVSLAPRFYAFYQSYLEAINRWDKKLIKNVSEAYYADLVTKMEAYNQGLLFDFHGLTFDRRSISRTIKEGELYVTFDVQADFNYAEKTDSGKWFAGGNFQTVTMHYNASSQNWEVSGTVIKDKISFSSDTFTIKP</sequence>
<protein>
    <submittedName>
        <fullName evidence="4">Uncharacterized membrane protein YvbJ</fullName>
    </submittedName>
</protein>
<keyword evidence="2" id="KW-0472">Membrane</keyword>
<feature type="domain" description="YvbJ-like NTF2-like" evidence="3">
    <location>
        <begin position="465"/>
        <end position="573"/>
    </location>
</feature>
<dbReference type="EMBL" id="FOCG01000001">
    <property type="protein sequence ID" value="SEM45174.1"/>
    <property type="molecule type" value="Genomic_DNA"/>
</dbReference>
<evidence type="ECO:0000313" key="4">
    <source>
        <dbReference type="EMBL" id="SEM45174.1"/>
    </source>
</evidence>
<dbReference type="Proteomes" id="UP000199158">
    <property type="component" value="Unassembled WGS sequence"/>
</dbReference>
<feature type="transmembrane region" description="Helical" evidence="2">
    <location>
        <begin position="169"/>
        <end position="189"/>
    </location>
</feature>
<proteinExistence type="predicted"/>
<feature type="region of interest" description="Disordered" evidence="1">
    <location>
        <begin position="31"/>
        <end position="59"/>
    </location>
</feature>
<evidence type="ECO:0000256" key="2">
    <source>
        <dbReference type="SAM" id="Phobius"/>
    </source>
</evidence>
<feature type="compositionally biased region" description="Basic and acidic residues" evidence="1">
    <location>
        <begin position="47"/>
        <end position="57"/>
    </location>
</feature>
<gene>
    <name evidence="4" type="ORF">SAMN05216180_0027</name>
</gene>
<evidence type="ECO:0000256" key="1">
    <source>
        <dbReference type="SAM" id="MobiDB-lite"/>
    </source>
</evidence>
<evidence type="ECO:0000259" key="3">
    <source>
        <dbReference type="Pfam" id="PF25155"/>
    </source>
</evidence>
<dbReference type="InterPro" id="IPR056902">
    <property type="entry name" value="NTF2_YvbJ"/>
</dbReference>